<dbReference type="EMBL" id="RZNJ01000005">
    <property type="protein sequence ID" value="RUT29232.1"/>
    <property type="molecule type" value="Genomic_DNA"/>
</dbReference>
<dbReference type="Proteomes" id="UP000281547">
    <property type="component" value="Unassembled WGS sequence"/>
</dbReference>
<dbReference type="OrthoDB" id="192847at2"/>
<dbReference type="GO" id="GO:0003677">
    <property type="term" value="F:DNA binding"/>
    <property type="evidence" value="ECO:0007669"/>
    <property type="project" value="InterPro"/>
</dbReference>
<dbReference type="RefSeq" id="WP_127189222.1">
    <property type="nucleotide sequence ID" value="NZ_RZNJ01000005.1"/>
</dbReference>
<comment type="caution">
    <text evidence="1">The sequence shown here is derived from an EMBL/GenBank/DDBJ whole genome shotgun (WGS) entry which is preliminary data.</text>
</comment>
<reference evidence="1 2" key="1">
    <citation type="journal article" date="2016" name="Int. J. Syst. Evol. Microbiol.">
        <title>Arsenicitalea aurantiaca gen. nov., sp. nov., a new member of the family Hyphomicrobiaceae, isolated from high-arsenic sediment.</title>
        <authorList>
            <person name="Mu Y."/>
            <person name="Zhou L."/>
            <person name="Zeng X.C."/>
            <person name="Liu L."/>
            <person name="Pan Y."/>
            <person name="Chen X."/>
            <person name="Wang J."/>
            <person name="Li S."/>
            <person name="Li W.J."/>
            <person name="Wang Y."/>
        </authorList>
    </citation>
    <scope>NUCLEOTIDE SEQUENCE [LARGE SCALE GENOMIC DNA]</scope>
    <source>
        <strain evidence="1 2">42-50</strain>
    </source>
</reference>
<gene>
    <name evidence="1" type="ORF">EMQ25_13955</name>
</gene>
<name>A0A433X589_9HYPH</name>
<dbReference type="Gene3D" id="3.10.50.30">
    <property type="entry name" value="Transcription elongation factor, GreA/GreB, C-terminal domain"/>
    <property type="match status" value="1"/>
</dbReference>
<protein>
    <recommendedName>
        <fullName evidence="3">Transcription elongation factor GreA/GreB C-terminal domain-containing protein</fullName>
    </recommendedName>
</protein>
<keyword evidence="2" id="KW-1185">Reference proteome</keyword>
<evidence type="ECO:0000313" key="1">
    <source>
        <dbReference type="EMBL" id="RUT29232.1"/>
    </source>
</evidence>
<evidence type="ECO:0008006" key="3">
    <source>
        <dbReference type="Google" id="ProtNLM"/>
    </source>
</evidence>
<accession>A0A433X589</accession>
<dbReference type="AlphaFoldDB" id="A0A433X589"/>
<dbReference type="InterPro" id="IPR036953">
    <property type="entry name" value="GreA/GreB_C_sf"/>
</dbReference>
<evidence type="ECO:0000313" key="2">
    <source>
        <dbReference type="Proteomes" id="UP000281547"/>
    </source>
</evidence>
<sequence>MTTIALADWLQSPEILIGAGEQRLLTTAALTDVTHQADEVDFLLYELDRATLVEDAALPADVVRLNSIVRYKAKNGIARTVKIVLAEGPRREASLRLAATSMHGAALLGLRPGQVLSWIGPDSAADQVEVVQVANALSSSLR</sequence>
<organism evidence="1 2">
    <name type="scientific">Arsenicitalea aurantiaca</name>
    <dbReference type="NCBI Taxonomy" id="1783274"/>
    <lineage>
        <taxon>Bacteria</taxon>
        <taxon>Pseudomonadati</taxon>
        <taxon>Pseudomonadota</taxon>
        <taxon>Alphaproteobacteria</taxon>
        <taxon>Hyphomicrobiales</taxon>
        <taxon>Devosiaceae</taxon>
        <taxon>Arsenicitalea</taxon>
    </lineage>
</organism>
<proteinExistence type="predicted"/>
<dbReference type="GO" id="GO:0032784">
    <property type="term" value="P:regulation of DNA-templated transcription elongation"/>
    <property type="evidence" value="ECO:0007669"/>
    <property type="project" value="InterPro"/>
</dbReference>